<gene>
    <name evidence="2" type="ORF">QN341_03065</name>
</gene>
<sequence length="82" mass="9024">MSKKAGIFTGMADSSRYVLCRCTKGNILEKRSGNDGGKAAEKGRRKNQRETKKQADGRWIGRKKTANKKTGGALNRCCPCFV</sequence>
<feature type="compositionally biased region" description="Basic and acidic residues" evidence="1">
    <location>
        <begin position="31"/>
        <end position="56"/>
    </location>
</feature>
<organism evidence="2 3">
    <name type="scientific">Heyndrickxia coagulans</name>
    <name type="common">Weizmannia coagulans</name>
    <dbReference type="NCBI Taxonomy" id="1398"/>
    <lineage>
        <taxon>Bacteria</taxon>
        <taxon>Bacillati</taxon>
        <taxon>Bacillota</taxon>
        <taxon>Bacilli</taxon>
        <taxon>Bacillales</taxon>
        <taxon>Bacillaceae</taxon>
        <taxon>Heyndrickxia</taxon>
    </lineage>
</organism>
<accession>A0AAW7CEY1</accession>
<evidence type="ECO:0000313" key="2">
    <source>
        <dbReference type="EMBL" id="MDL5040065.1"/>
    </source>
</evidence>
<evidence type="ECO:0000313" key="3">
    <source>
        <dbReference type="Proteomes" id="UP001223084"/>
    </source>
</evidence>
<feature type="region of interest" description="Disordered" evidence="1">
    <location>
        <begin position="31"/>
        <end position="65"/>
    </location>
</feature>
<proteinExistence type="predicted"/>
<reference evidence="2" key="1">
    <citation type="submission" date="2023-06" db="EMBL/GenBank/DDBJ databases">
        <title>Probiogenomic evaluation and L lactic producing Weizmannia coaggulans BKMTCR2-2 from tree bark.</title>
        <authorList>
            <person name="Mahittikon J."/>
            <person name="Tanasupawat S."/>
        </authorList>
    </citation>
    <scope>NUCLEOTIDE SEQUENCE</scope>
    <source>
        <strain evidence="2">BKMTCR2-2</strain>
    </source>
</reference>
<name>A0AAW7CEY1_HEYCO</name>
<protein>
    <submittedName>
        <fullName evidence="2">Uncharacterized protein</fullName>
    </submittedName>
</protein>
<dbReference type="EMBL" id="JASUZX010000001">
    <property type="protein sequence ID" value="MDL5040065.1"/>
    <property type="molecule type" value="Genomic_DNA"/>
</dbReference>
<dbReference type="RefSeq" id="WP_285957865.1">
    <property type="nucleotide sequence ID" value="NZ_JASUZX010000001.1"/>
</dbReference>
<dbReference type="AlphaFoldDB" id="A0AAW7CEY1"/>
<dbReference type="Proteomes" id="UP001223084">
    <property type="component" value="Unassembled WGS sequence"/>
</dbReference>
<comment type="caution">
    <text evidence="2">The sequence shown here is derived from an EMBL/GenBank/DDBJ whole genome shotgun (WGS) entry which is preliminary data.</text>
</comment>
<evidence type="ECO:0000256" key="1">
    <source>
        <dbReference type="SAM" id="MobiDB-lite"/>
    </source>
</evidence>